<gene>
    <name evidence="8" type="ORF">PBRASI_LOCUS5254</name>
</gene>
<organism evidence="8 9">
    <name type="scientific">Paraglomus brasilianum</name>
    <dbReference type="NCBI Taxonomy" id="144538"/>
    <lineage>
        <taxon>Eukaryota</taxon>
        <taxon>Fungi</taxon>
        <taxon>Fungi incertae sedis</taxon>
        <taxon>Mucoromycota</taxon>
        <taxon>Glomeromycotina</taxon>
        <taxon>Glomeromycetes</taxon>
        <taxon>Paraglomerales</taxon>
        <taxon>Paraglomeraceae</taxon>
        <taxon>Paraglomus</taxon>
    </lineage>
</organism>
<evidence type="ECO:0000256" key="2">
    <source>
        <dbReference type="ARBA" id="ARBA00022723"/>
    </source>
</evidence>
<dbReference type="Proteomes" id="UP000789739">
    <property type="component" value="Unassembled WGS sequence"/>
</dbReference>
<dbReference type="PROSITE" id="PS50089">
    <property type="entry name" value="ZF_RING_2"/>
    <property type="match status" value="1"/>
</dbReference>
<dbReference type="SUPFAM" id="SSF57850">
    <property type="entry name" value="RING/U-box"/>
    <property type="match status" value="1"/>
</dbReference>
<dbReference type="PANTHER" id="PTHR11224">
    <property type="entry name" value="MAKORIN-RELATED"/>
    <property type="match status" value="1"/>
</dbReference>
<dbReference type="OrthoDB" id="250836at2759"/>
<dbReference type="InterPro" id="IPR000571">
    <property type="entry name" value="Znf_CCCH"/>
</dbReference>
<dbReference type="InterPro" id="IPR001841">
    <property type="entry name" value="Znf_RING"/>
</dbReference>
<dbReference type="GO" id="GO:0000209">
    <property type="term" value="P:protein polyubiquitination"/>
    <property type="evidence" value="ECO:0007669"/>
    <property type="project" value="InterPro"/>
</dbReference>
<dbReference type="InterPro" id="IPR036855">
    <property type="entry name" value="Znf_CCCH_sf"/>
</dbReference>
<dbReference type="SMART" id="SM00356">
    <property type="entry name" value="ZnF_C3H1"/>
    <property type="match status" value="2"/>
</dbReference>
<dbReference type="Gene3D" id="3.30.40.10">
    <property type="entry name" value="Zinc/RING finger domain, C3HC4 (zinc finger)"/>
    <property type="match status" value="1"/>
</dbReference>
<sequence>MNREAVDESACSNVQERDNTLPSAIPCRFYQQGYCRFGSGCWFLHEIPDKSGNKEAITDVDDTPTCSICYEIPTTFGLLVSCDHVFCIDCVRSWRKSRRQSSISSDQTKTCPLCRKKVPYVVPSSRVPRDAQDKDSIIDSYKAAVAKIPCKYFEGTKTCPFGDLCLYQHANADGTRYIMGPPKRERRRITFDDTITIDDLPDFGELSFFESDVESSAWDVLMDAFETYGYEWEVEDDIEEDYRDSDEEAFVYPSEEPEDILTFLPSHMDSNDYNWGW</sequence>
<dbReference type="Pfam" id="PF14608">
    <property type="entry name" value="zf-CCCH_2"/>
    <property type="match status" value="1"/>
</dbReference>
<dbReference type="GO" id="GO:0061630">
    <property type="term" value="F:ubiquitin protein ligase activity"/>
    <property type="evidence" value="ECO:0007669"/>
    <property type="project" value="InterPro"/>
</dbReference>
<evidence type="ECO:0000259" key="7">
    <source>
        <dbReference type="PROSITE" id="PS50103"/>
    </source>
</evidence>
<keyword evidence="9" id="KW-1185">Reference proteome</keyword>
<dbReference type="SUPFAM" id="SSF90229">
    <property type="entry name" value="CCCH zinc finger"/>
    <property type="match status" value="1"/>
</dbReference>
<dbReference type="InterPro" id="IPR017907">
    <property type="entry name" value="Znf_RING_CS"/>
</dbReference>
<dbReference type="Gene3D" id="2.30.30.1190">
    <property type="match status" value="1"/>
</dbReference>
<evidence type="ECO:0000313" key="9">
    <source>
        <dbReference type="Proteomes" id="UP000789739"/>
    </source>
</evidence>
<keyword evidence="3 5" id="KW-0863">Zinc-finger</keyword>
<feature type="domain" description="C3H1-type" evidence="7">
    <location>
        <begin position="144"/>
        <end position="172"/>
    </location>
</feature>
<evidence type="ECO:0000259" key="6">
    <source>
        <dbReference type="PROSITE" id="PS50089"/>
    </source>
</evidence>
<dbReference type="PROSITE" id="PS00518">
    <property type="entry name" value="ZF_RING_1"/>
    <property type="match status" value="1"/>
</dbReference>
<feature type="zinc finger region" description="C3H1-type" evidence="5">
    <location>
        <begin position="144"/>
        <end position="172"/>
    </location>
</feature>
<dbReference type="InterPro" id="IPR045072">
    <property type="entry name" value="MKRN-like"/>
</dbReference>
<evidence type="ECO:0000256" key="1">
    <source>
        <dbReference type="ARBA" id="ARBA00022679"/>
    </source>
</evidence>
<evidence type="ECO:0000256" key="5">
    <source>
        <dbReference type="PROSITE-ProRule" id="PRU00723"/>
    </source>
</evidence>
<feature type="domain" description="C3H1-type" evidence="7">
    <location>
        <begin position="21"/>
        <end position="48"/>
    </location>
</feature>
<keyword evidence="4 5" id="KW-0862">Zinc</keyword>
<dbReference type="Pfam" id="PF00097">
    <property type="entry name" value="zf-C3HC4"/>
    <property type="match status" value="1"/>
</dbReference>
<evidence type="ECO:0000313" key="8">
    <source>
        <dbReference type="EMBL" id="CAG8554306.1"/>
    </source>
</evidence>
<dbReference type="AlphaFoldDB" id="A0A9N9B7W7"/>
<dbReference type="PROSITE" id="PS50103">
    <property type="entry name" value="ZF_C3H1"/>
    <property type="match status" value="2"/>
</dbReference>
<reference evidence="8" key="1">
    <citation type="submission" date="2021-06" db="EMBL/GenBank/DDBJ databases">
        <authorList>
            <person name="Kallberg Y."/>
            <person name="Tangrot J."/>
            <person name="Rosling A."/>
        </authorList>
    </citation>
    <scope>NUCLEOTIDE SEQUENCE</scope>
    <source>
        <strain evidence="8">BR232B</strain>
    </source>
</reference>
<proteinExistence type="predicted"/>
<dbReference type="InterPro" id="IPR013083">
    <property type="entry name" value="Znf_RING/FYVE/PHD"/>
</dbReference>
<protein>
    <submittedName>
        <fullName evidence="8">5982_t:CDS:1</fullName>
    </submittedName>
</protein>
<feature type="zinc finger region" description="C3H1-type" evidence="5">
    <location>
        <begin position="21"/>
        <end position="48"/>
    </location>
</feature>
<dbReference type="InterPro" id="IPR018957">
    <property type="entry name" value="Znf_C3HC4_RING-type"/>
</dbReference>
<keyword evidence="2 5" id="KW-0479">Metal-binding</keyword>
<dbReference type="SMART" id="SM00184">
    <property type="entry name" value="RING"/>
    <property type="match status" value="1"/>
</dbReference>
<dbReference type="GO" id="GO:0008270">
    <property type="term" value="F:zinc ion binding"/>
    <property type="evidence" value="ECO:0007669"/>
    <property type="project" value="UniProtKB-KW"/>
</dbReference>
<evidence type="ECO:0000256" key="4">
    <source>
        <dbReference type="ARBA" id="ARBA00022833"/>
    </source>
</evidence>
<dbReference type="EMBL" id="CAJVPI010000599">
    <property type="protein sequence ID" value="CAG8554306.1"/>
    <property type="molecule type" value="Genomic_DNA"/>
</dbReference>
<dbReference type="PANTHER" id="PTHR11224:SF10">
    <property type="entry name" value="IP09428P-RELATED"/>
    <property type="match status" value="1"/>
</dbReference>
<evidence type="ECO:0000256" key="3">
    <source>
        <dbReference type="ARBA" id="ARBA00022771"/>
    </source>
</evidence>
<comment type="caution">
    <text evidence="8">The sequence shown here is derived from an EMBL/GenBank/DDBJ whole genome shotgun (WGS) entry which is preliminary data.</text>
</comment>
<accession>A0A9N9B7W7</accession>
<dbReference type="Pfam" id="PF00642">
    <property type="entry name" value="zf-CCCH"/>
    <property type="match status" value="1"/>
</dbReference>
<keyword evidence="1" id="KW-0808">Transferase</keyword>
<feature type="domain" description="RING-type" evidence="6">
    <location>
        <begin position="66"/>
        <end position="115"/>
    </location>
</feature>
<name>A0A9N9B7W7_9GLOM</name>